<feature type="domain" description="Ppx/GppA phosphatase N-terminal" evidence="1">
    <location>
        <begin position="23"/>
        <end position="287"/>
    </location>
</feature>
<dbReference type="PANTHER" id="PTHR30005:SF0">
    <property type="entry name" value="RETROGRADE REGULATION PROTEIN 2"/>
    <property type="match status" value="1"/>
</dbReference>
<protein>
    <submittedName>
        <fullName evidence="2">Ppx/GppA family phosphatase</fullName>
    </submittedName>
</protein>
<dbReference type="InterPro" id="IPR003695">
    <property type="entry name" value="Ppx_GppA_N"/>
</dbReference>
<dbReference type="GeneID" id="36837302"/>
<sequence>MYFAVIDAGYNSFRLVIYEVFSNGTFRILGSTKYFVRIGDGIEKGGFISEDKIKDAELAFRNFKKILDSNKKIEDIRIIATSAFRYASNGNEVSSRLSKIIDKDIRIVSGEEEGRYSAIGILNTLPISDGIFFEIGGGSLEIIEVNSRNISKVFQLPIGALKLSKFSEKEIRKIVYDNLSTTGLKKGKVLVGSGGNIRALAKLDGKLSSFPSRSIHGYNLPSKQISKYASVLQTLDVEERASLPGISKDRALTIHTASIIIDELAKYFNAENVLVSSFGMREGVLTEGKKIDRNAWLEGIALFQNIDPPNEIFKYLLDHTNNRYSFYIASAAYLSLVFKMVGYINPFDTCYRFIKNAVLPGFTLNEAVLIGLICKSAYSKVKKRYIKAINEDITKKELYNLGKIIKDELNNYVAGVRL</sequence>
<dbReference type="InterPro" id="IPR043129">
    <property type="entry name" value="ATPase_NBD"/>
</dbReference>
<dbReference type="Proteomes" id="UP000248410">
    <property type="component" value="Chromosome"/>
</dbReference>
<evidence type="ECO:0000313" key="3">
    <source>
        <dbReference type="Proteomes" id="UP000248410"/>
    </source>
</evidence>
<dbReference type="KEGG" id="asul:DFR86_04995"/>
<evidence type="ECO:0000259" key="1">
    <source>
        <dbReference type="Pfam" id="PF02541"/>
    </source>
</evidence>
<accession>A0A2U9ILT6</accession>
<reference evidence="2 3" key="1">
    <citation type="submission" date="2018-05" db="EMBL/GenBank/DDBJ databases">
        <title>Complete Genome Sequences of Extremely Thermoacidophilic, Metal-Mobilizing Type-Strain Members of the Archaeal Family Sulfolobaceae: Acidianus brierleyi DSM-1651T, Acidianus sulfidivorans DSM-18786T, Metallosphaera hakonensis DSM-7519T, and Metallosphaera prunae DSM-10039T.</title>
        <authorList>
            <person name="Counts J.A."/>
            <person name="Kelly R.M."/>
        </authorList>
    </citation>
    <scope>NUCLEOTIDE SEQUENCE [LARGE SCALE GENOMIC DNA]</scope>
    <source>
        <strain evidence="2 3">JP7</strain>
    </source>
</reference>
<dbReference type="Pfam" id="PF02541">
    <property type="entry name" value="Ppx-GppA"/>
    <property type="match status" value="1"/>
</dbReference>
<dbReference type="OrthoDB" id="10802at2157"/>
<dbReference type="CDD" id="cd24052">
    <property type="entry name" value="ASKHA_NBD_HpPPX-GppA-like"/>
    <property type="match status" value="1"/>
</dbReference>
<dbReference type="SUPFAM" id="SSF53067">
    <property type="entry name" value="Actin-like ATPase domain"/>
    <property type="match status" value="2"/>
</dbReference>
<gene>
    <name evidence="2" type="ORF">DFR86_04995</name>
</gene>
<keyword evidence="3" id="KW-1185">Reference proteome</keyword>
<dbReference type="InterPro" id="IPR050273">
    <property type="entry name" value="GppA/Ppx_hydrolase"/>
</dbReference>
<dbReference type="RefSeq" id="WP_110379867.1">
    <property type="nucleotide sequence ID" value="NZ_CP029288.2"/>
</dbReference>
<evidence type="ECO:0000313" key="2">
    <source>
        <dbReference type="EMBL" id="AWR96977.1"/>
    </source>
</evidence>
<name>A0A2U9ILT6_9CREN</name>
<dbReference type="GO" id="GO:0006357">
    <property type="term" value="P:regulation of transcription by RNA polymerase II"/>
    <property type="evidence" value="ECO:0007669"/>
    <property type="project" value="TreeGrafter"/>
</dbReference>
<proteinExistence type="predicted"/>
<organism evidence="2 3">
    <name type="scientific">Acidianus sulfidivorans JP7</name>
    <dbReference type="NCBI Taxonomy" id="619593"/>
    <lineage>
        <taxon>Archaea</taxon>
        <taxon>Thermoproteota</taxon>
        <taxon>Thermoprotei</taxon>
        <taxon>Sulfolobales</taxon>
        <taxon>Sulfolobaceae</taxon>
        <taxon>Acidianus</taxon>
    </lineage>
</organism>
<dbReference type="Gene3D" id="3.30.420.150">
    <property type="entry name" value="Exopolyphosphatase. Domain 2"/>
    <property type="match status" value="1"/>
</dbReference>
<dbReference type="PANTHER" id="PTHR30005">
    <property type="entry name" value="EXOPOLYPHOSPHATASE"/>
    <property type="match status" value="1"/>
</dbReference>
<dbReference type="EMBL" id="CP029288">
    <property type="protein sequence ID" value="AWR96977.1"/>
    <property type="molecule type" value="Genomic_DNA"/>
</dbReference>
<dbReference type="Gene3D" id="3.30.420.40">
    <property type="match status" value="1"/>
</dbReference>
<dbReference type="AlphaFoldDB" id="A0A2U9ILT6"/>